<gene>
    <name evidence="3" type="ORF">M569_08075</name>
</gene>
<name>S8CIY8_9LAMI</name>
<feature type="domain" description="Integrase catalytic" evidence="2">
    <location>
        <begin position="191"/>
        <end position="359"/>
    </location>
</feature>
<dbReference type="InterPro" id="IPR001584">
    <property type="entry name" value="Integrase_cat-core"/>
</dbReference>
<dbReference type="PANTHER" id="PTHR37984:SF5">
    <property type="entry name" value="PROTEIN NYNRIN-LIKE"/>
    <property type="match status" value="1"/>
</dbReference>
<evidence type="ECO:0000259" key="2">
    <source>
        <dbReference type="PROSITE" id="PS50994"/>
    </source>
</evidence>
<dbReference type="Pfam" id="PF00665">
    <property type="entry name" value="rve"/>
    <property type="match status" value="1"/>
</dbReference>
<accession>S8CIY8</accession>
<dbReference type="PANTHER" id="PTHR37984">
    <property type="entry name" value="PROTEIN CBG26694"/>
    <property type="match status" value="1"/>
</dbReference>
<sequence length="418" mass="46693">MAERRRRKEFGTVLPPPAPPPPETSPTEENSPVEIATPSAPEPPAEVRPQAPQGFRFAPARPQPPQVGSTRTIFVLDENWAENYAASEHFSEWWKACNEPHGAWPSGVQLLDQKLYLEGKLCVPENRVTAVLLAFHVGVGHPGIHRLLAAAKNNFVFPPKAQVEKEISHLRKGCLVCQACETPNEMLARPIRMTPVVEGFFASVALDVFSLPLVEWQGEFYDSILLCVDRATNWILAKATSAKGLTGEKAAHLLLEGGWGEIAIPSIVTSDQGPQFISQFFRTWCARLGVRQAFSQAYRPQANGRAEVAGRTLLTVLRKLEADHEINWVEALPRALRLRHDLPDPETGWSPYQLVFGRERPLGGLPRSVPKPHPDAEELADGLVHIDRWAWEHLRAEHKKIEARINRRRPEFAGVYAV</sequence>
<dbReference type="InterPro" id="IPR050951">
    <property type="entry name" value="Retrovirus_Pol_polyprotein"/>
</dbReference>
<dbReference type="OrthoDB" id="1739513at2759"/>
<feature type="compositionally biased region" description="Pro residues" evidence="1">
    <location>
        <begin position="14"/>
        <end position="24"/>
    </location>
</feature>
<evidence type="ECO:0000313" key="4">
    <source>
        <dbReference type="Proteomes" id="UP000015453"/>
    </source>
</evidence>
<feature type="region of interest" description="Disordered" evidence="1">
    <location>
        <begin position="1"/>
        <end position="50"/>
    </location>
</feature>
<dbReference type="GO" id="GO:0003676">
    <property type="term" value="F:nucleic acid binding"/>
    <property type="evidence" value="ECO:0007669"/>
    <property type="project" value="InterPro"/>
</dbReference>
<dbReference type="InterPro" id="IPR012337">
    <property type="entry name" value="RNaseH-like_sf"/>
</dbReference>
<reference evidence="3 4" key="1">
    <citation type="journal article" date="2013" name="BMC Genomics">
        <title>The miniature genome of a carnivorous plant Genlisea aurea contains a low number of genes and short non-coding sequences.</title>
        <authorList>
            <person name="Leushkin E.V."/>
            <person name="Sutormin R.A."/>
            <person name="Nabieva E.R."/>
            <person name="Penin A.A."/>
            <person name="Kondrashov A.S."/>
            <person name="Logacheva M.D."/>
        </authorList>
    </citation>
    <scope>NUCLEOTIDE SEQUENCE [LARGE SCALE GENOMIC DNA]</scope>
</reference>
<feature type="non-terminal residue" evidence="3">
    <location>
        <position position="418"/>
    </location>
</feature>
<dbReference type="GO" id="GO:0015074">
    <property type="term" value="P:DNA integration"/>
    <property type="evidence" value="ECO:0007669"/>
    <property type="project" value="InterPro"/>
</dbReference>
<organism evidence="3 4">
    <name type="scientific">Genlisea aurea</name>
    <dbReference type="NCBI Taxonomy" id="192259"/>
    <lineage>
        <taxon>Eukaryota</taxon>
        <taxon>Viridiplantae</taxon>
        <taxon>Streptophyta</taxon>
        <taxon>Embryophyta</taxon>
        <taxon>Tracheophyta</taxon>
        <taxon>Spermatophyta</taxon>
        <taxon>Magnoliopsida</taxon>
        <taxon>eudicotyledons</taxon>
        <taxon>Gunneridae</taxon>
        <taxon>Pentapetalae</taxon>
        <taxon>asterids</taxon>
        <taxon>lamiids</taxon>
        <taxon>Lamiales</taxon>
        <taxon>Lentibulariaceae</taxon>
        <taxon>Genlisea</taxon>
    </lineage>
</organism>
<dbReference type="SUPFAM" id="SSF53098">
    <property type="entry name" value="Ribonuclease H-like"/>
    <property type="match status" value="1"/>
</dbReference>
<evidence type="ECO:0000256" key="1">
    <source>
        <dbReference type="SAM" id="MobiDB-lite"/>
    </source>
</evidence>
<dbReference type="Gene3D" id="3.30.420.10">
    <property type="entry name" value="Ribonuclease H-like superfamily/Ribonuclease H"/>
    <property type="match status" value="1"/>
</dbReference>
<proteinExistence type="predicted"/>
<dbReference type="EMBL" id="AUSU01003527">
    <property type="protein sequence ID" value="EPS66700.1"/>
    <property type="molecule type" value="Genomic_DNA"/>
</dbReference>
<dbReference type="Proteomes" id="UP000015453">
    <property type="component" value="Unassembled WGS sequence"/>
</dbReference>
<protein>
    <recommendedName>
        <fullName evidence="2">Integrase catalytic domain-containing protein</fullName>
    </recommendedName>
</protein>
<dbReference type="Gene3D" id="1.10.340.70">
    <property type="match status" value="1"/>
</dbReference>
<evidence type="ECO:0000313" key="3">
    <source>
        <dbReference type="EMBL" id="EPS66700.1"/>
    </source>
</evidence>
<keyword evidence="4" id="KW-1185">Reference proteome</keyword>
<dbReference type="PROSITE" id="PS50994">
    <property type="entry name" value="INTEGRASE"/>
    <property type="match status" value="1"/>
</dbReference>
<dbReference type="InterPro" id="IPR036397">
    <property type="entry name" value="RNaseH_sf"/>
</dbReference>
<comment type="caution">
    <text evidence="3">The sequence shown here is derived from an EMBL/GenBank/DDBJ whole genome shotgun (WGS) entry which is preliminary data.</text>
</comment>
<dbReference type="AlphaFoldDB" id="S8CIY8"/>